<dbReference type="EMBL" id="KL584766">
    <property type="protein sequence ID" value="KEQ93293.1"/>
    <property type="molecule type" value="Genomic_DNA"/>
</dbReference>
<dbReference type="OrthoDB" id="3875458at2759"/>
<feature type="region of interest" description="Disordered" evidence="1">
    <location>
        <begin position="88"/>
        <end position="126"/>
    </location>
</feature>
<dbReference type="GeneID" id="25364873"/>
<protein>
    <recommendedName>
        <fullName evidence="4">BED-type domain-containing protein</fullName>
    </recommendedName>
</protein>
<evidence type="ECO:0000313" key="2">
    <source>
        <dbReference type="EMBL" id="KEQ93293.1"/>
    </source>
</evidence>
<accession>A0A074Y690</accession>
<evidence type="ECO:0008006" key="4">
    <source>
        <dbReference type="Google" id="ProtNLM"/>
    </source>
</evidence>
<dbReference type="RefSeq" id="XP_013341895.1">
    <property type="nucleotide sequence ID" value="XM_013486441.1"/>
</dbReference>
<feature type="compositionally biased region" description="Pro residues" evidence="1">
    <location>
        <begin position="225"/>
        <end position="240"/>
    </location>
</feature>
<sequence>MSYSAAAPLTITQPIASIMSSAVNITPQPHSQKRKGGRAPLPEVEENFARLPPGNGDRTDRAVCKHCSKERSWHTTELVKHLDKCPQYTPSKRQKYTRPWRIERPGEGRSPNQPQSQQPSPQQLQNGNIDLANRNVRVGPNGIFQWDGGMVAGRPATTSNPDGRSADDQHQPDGVEDADQPPQPQPQPRLPQSNHQILHTPTQSVGGNMEPTALSNYPQRVNQHPQPPPNRQLPYPPPVSDPDQRLHSFIEYERGAMAYQNRSEDLDAIEAWLQHHRFDIEDIKEISETRWVDSWQLRLGDLYRLKRDVQTFKIFAQR</sequence>
<name>A0A074Y690_AURSE</name>
<evidence type="ECO:0000256" key="1">
    <source>
        <dbReference type="SAM" id="MobiDB-lite"/>
    </source>
</evidence>
<reference evidence="2 3" key="1">
    <citation type="journal article" date="2014" name="BMC Genomics">
        <title>Genome sequencing of four Aureobasidium pullulans varieties: biotechnological potential, stress tolerance, and description of new species.</title>
        <authorList>
            <person name="Gostin Ar C."/>
            <person name="Ohm R.A."/>
            <person name="Kogej T."/>
            <person name="Sonjak S."/>
            <person name="Turk M."/>
            <person name="Zajc J."/>
            <person name="Zalar P."/>
            <person name="Grube M."/>
            <person name="Sun H."/>
            <person name="Han J."/>
            <person name="Sharma A."/>
            <person name="Chiniquy J."/>
            <person name="Ngan C.Y."/>
            <person name="Lipzen A."/>
            <person name="Barry K."/>
            <person name="Grigoriev I.V."/>
            <person name="Gunde-Cimerman N."/>
        </authorList>
    </citation>
    <scope>NUCLEOTIDE SEQUENCE [LARGE SCALE GENOMIC DNA]</scope>
    <source>
        <strain evidence="2 3">EXF-2481</strain>
    </source>
</reference>
<gene>
    <name evidence="2" type="ORF">AUEXF2481DRAFT_335217</name>
</gene>
<dbReference type="Proteomes" id="UP000030641">
    <property type="component" value="Unassembled WGS sequence"/>
</dbReference>
<keyword evidence="3" id="KW-1185">Reference proteome</keyword>
<feature type="region of interest" description="Disordered" evidence="1">
    <location>
        <begin position="140"/>
        <end position="241"/>
    </location>
</feature>
<organism evidence="2 3">
    <name type="scientific">Aureobasidium subglaciale (strain EXF-2481)</name>
    <name type="common">Aureobasidium pullulans var. subglaciale</name>
    <dbReference type="NCBI Taxonomy" id="1043005"/>
    <lineage>
        <taxon>Eukaryota</taxon>
        <taxon>Fungi</taxon>
        <taxon>Dikarya</taxon>
        <taxon>Ascomycota</taxon>
        <taxon>Pezizomycotina</taxon>
        <taxon>Dothideomycetes</taxon>
        <taxon>Dothideomycetidae</taxon>
        <taxon>Dothideales</taxon>
        <taxon>Saccotheciaceae</taxon>
        <taxon>Aureobasidium</taxon>
    </lineage>
</organism>
<evidence type="ECO:0000313" key="3">
    <source>
        <dbReference type="Proteomes" id="UP000030641"/>
    </source>
</evidence>
<dbReference type="InParanoid" id="A0A074Y690"/>
<feature type="compositionally biased region" description="Basic and acidic residues" evidence="1">
    <location>
        <begin position="164"/>
        <end position="173"/>
    </location>
</feature>
<feature type="compositionally biased region" description="Polar residues" evidence="1">
    <location>
        <begin position="193"/>
        <end position="206"/>
    </location>
</feature>
<dbReference type="AlphaFoldDB" id="A0A074Y690"/>
<feature type="region of interest" description="Disordered" evidence="1">
    <location>
        <begin position="24"/>
        <end position="61"/>
    </location>
</feature>
<dbReference type="HOGENOM" id="CLU_933780_0_0_1"/>
<proteinExistence type="predicted"/>
<feature type="compositionally biased region" description="Low complexity" evidence="1">
    <location>
        <begin position="110"/>
        <end position="126"/>
    </location>
</feature>